<accession>A0AAW0DCA7</accession>
<organism evidence="1 2">
    <name type="scientific">Favolaschia claudopus</name>
    <dbReference type="NCBI Taxonomy" id="2862362"/>
    <lineage>
        <taxon>Eukaryota</taxon>
        <taxon>Fungi</taxon>
        <taxon>Dikarya</taxon>
        <taxon>Basidiomycota</taxon>
        <taxon>Agaricomycotina</taxon>
        <taxon>Agaricomycetes</taxon>
        <taxon>Agaricomycetidae</taxon>
        <taxon>Agaricales</taxon>
        <taxon>Marasmiineae</taxon>
        <taxon>Mycenaceae</taxon>
        <taxon>Favolaschia</taxon>
    </lineage>
</organism>
<name>A0AAW0DCA7_9AGAR</name>
<keyword evidence="2" id="KW-1185">Reference proteome</keyword>
<evidence type="ECO:0000313" key="1">
    <source>
        <dbReference type="EMBL" id="KAK7050314.1"/>
    </source>
</evidence>
<dbReference type="EMBL" id="JAWWNJ010000008">
    <property type="protein sequence ID" value="KAK7050314.1"/>
    <property type="molecule type" value="Genomic_DNA"/>
</dbReference>
<proteinExistence type="predicted"/>
<gene>
    <name evidence="1" type="ORF">R3P38DRAFT_1743046</name>
</gene>
<sequence>MSFCKDCVKGVTHEGTPEGKIDPIGGVRCYVATPTVDYPKDKVVLFLTDVFGLELCLDVMVHR</sequence>
<dbReference type="AlphaFoldDB" id="A0AAW0DCA7"/>
<comment type="caution">
    <text evidence="1">The sequence shown here is derived from an EMBL/GenBank/DDBJ whole genome shotgun (WGS) entry which is preliminary data.</text>
</comment>
<protein>
    <submittedName>
        <fullName evidence="1">Uncharacterized protein</fullName>
    </submittedName>
</protein>
<evidence type="ECO:0000313" key="2">
    <source>
        <dbReference type="Proteomes" id="UP001362999"/>
    </source>
</evidence>
<reference evidence="1 2" key="1">
    <citation type="journal article" date="2024" name="J Genomics">
        <title>Draft genome sequencing and assembly of Favolaschia claudopus CIRM-BRFM 2984 isolated from oak limbs.</title>
        <authorList>
            <person name="Navarro D."/>
            <person name="Drula E."/>
            <person name="Chaduli D."/>
            <person name="Cazenave R."/>
            <person name="Ahrendt S."/>
            <person name="Wang J."/>
            <person name="Lipzen A."/>
            <person name="Daum C."/>
            <person name="Barry K."/>
            <person name="Grigoriev I.V."/>
            <person name="Favel A."/>
            <person name="Rosso M.N."/>
            <person name="Martin F."/>
        </authorList>
    </citation>
    <scope>NUCLEOTIDE SEQUENCE [LARGE SCALE GENOMIC DNA]</scope>
    <source>
        <strain evidence="1 2">CIRM-BRFM 2984</strain>
    </source>
</reference>
<dbReference type="Proteomes" id="UP001362999">
    <property type="component" value="Unassembled WGS sequence"/>
</dbReference>